<evidence type="ECO:0000313" key="3">
    <source>
        <dbReference type="Proteomes" id="UP001178507"/>
    </source>
</evidence>
<name>A0AA36JRR1_9DINO</name>
<dbReference type="AlphaFoldDB" id="A0AA36JRR1"/>
<proteinExistence type="predicted"/>
<evidence type="ECO:0000313" key="2">
    <source>
        <dbReference type="EMBL" id="CAJ1410576.1"/>
    </source>
</evidence>
<comment type="caution">
    <text evidence="2">The sequence shown here is derived from an EMBL/GenBank/DDBJ whole genome shotgun (WGS) entry which is preliminary data.</text>
</comment>
<organism evidence="2 3">
    <name type="scientific">Effrenium voratum</name>
    <dbReference type="NCBI Taxonomy" id="2562239"/>
    <lineage>
        <taxon>Eukaryota</taxon>
        <taxon>Sar</taxon>
        <taxon>Alveolata</taxon>
        <taxon>Dinophyceae</taxon>
        <taxon>Suessiales</taxon>
        <taxon>Symbiodiniaceae</taxon>
        <taxon>Effrenium</taxon>
    </lineage>
</organism>
<protein>
    <submittedName>
        <fullName evidence="2">Uncharacterized protein</fullName>
    </submittedName>
</protein>
<feature type="chain" id="PRO_5041465853" evidence="1">
    <location>
        <begin position="21"/>
        <end position="877"/>
    </location>
</feature>
<accession>A0AA36JRR1</accession>
<keyword evidence="1" id="KW-0732">Signal</keyword>
<feature type="signal peptide" evidence="1">
    <location>
        <begin position="1"/>
        <end position="20"/>
    </location>
</feature>
<evidence type="ECO:0000256" key="1">
    <source>
        <dbReference type="SAM" id="SignalP"/>
    </source>
</evidence>
<keyword evidence="3" id="KW-1185">Reference proteome</keyword>
<sequence length="877" mass="97262">MIAAWYGSLSIWLFATLVKSEKDLFIRRGGGSPRERVLMEELRRSSWEVTDRIVAAMTTTPFRIQSIERALDSVLNQSRRLDAVYLVVPYIFQRDGTRYVIPEWLANKRSGNFFLVRCEDWGPATHMHEVLKLERHPNTFILQVDDDQVYGRLLLEKLLRAQGPVPGRAVGAATQHAYSYLQGAVLEGVHGVLWRRKFFDARVSDYQGFPLSCRLHDDLWLSAHVARKALRRESLFTRFGTQALDLGFGADALFKGGAGTDNRWNFLDCFAALLAQMPRLWQPQDRVVVAAPLVPGDASADASAALRRLRGVLRGGSRQLHALYLFGAIPMDRLKPWGFMEIPEGIVTAAGPWDRTVDLIIRNCSSRMPCSAADTLQTVLSLEEDPATVVVVMSTPFDSLSSLAATVHSHKRCLGADAASHKICRGDSSISFRRHAAYDAGRIGGAAFMQHFSAHFETRETCEASGSCPMVSAVATAGFRNFKALLTRDPQAAEVVRQWLAERRRLVACVVLGGADAQQKSALRSLLQQRPMLSRLYLFVKSRGTRCAARRFAHWFRLRVICGQEHPLTALLSLELRGDTLILLGGARRHRPQMLSELLQAFHLWPGHAVARLGDENEVPLSDEGMLLQRSFLDSRLLDHLPSERKLGAVVKHLQLKGIGWKLLKGKAGSRKGQQLGTRRVLFVLLPRTEALLALVLRLAAAQTRQLQELVLVSLASRTVVSVPKMGALELNLAGGLAGAISVRHQSGQRVEMSLRELSAALQDKAGCVLRHTFNSLKTRSFVVSVASCGGASCSPRSLLSVAFARELEPATVLMFSTAERLVNERLVEENEECIMPCGTSFDQEKWCGCGQHQPQEDGALYDMTIRRASGYLLHST</sequence>
<dbReference type="EMBL" id="CAUJNA010003827">
    <property type="protein sequence ID" value="CAJ1410576.1"/>
    <property type="molecule type" value="Genomic_DNA"/>
</dbReference>
<reference evidence="2" key="1">
    <citation type="submission" date="2023-08" db="EMBL/GenBank/DDBJ databases">
        <authorList>
            <person name="Chen Y."/>
            <person name="Shah S."/>
            <person name="Dougan E. K."/>
            <person name="Thang M."/>
            <person name="Chan C."/>
        </authorList>
    </citation>
    <scope>NUCLEOTIDE SEQUENCE</scope>
</reference>
<gene>
    <name evidence="2" type="ORF">EVOR1521_LOCUS31376</name>
</gene>
<dbReference type="Proteomes" id="UP001178507">
    <property type="component" value="Unassembled WGS sequence"/>
</dbReference>